<sequence length="312" mass="35023">MPTPLPLKSLAVFDAVMKHHSFTMAAAELHVTPGAVGQQIQKLEEWLGQPLFVRSIRQIQPTPEAQTYWAAVQPALARIQQASDQLRQLDAHQVWLSMPPTLAAKWFAPRMAAFLQRRPDISLHLSATTDMVDFERDRVDLAVRHFGGQAPGLQTELLYADSAHLYCAPGYAQRLGLHQPDDLSRATLLHTTLLPYWRDWLRRFSSLGDAQIAQLPSLHFDQSMLAIEAARHHQGVVLSSPLLVQQELRDGVLCEPLGLRMAVDKGYYLVSPRHTPLRPAAAALREWLLETAELEREAGADMRLRPETRPGV</sequence>
<keyword evidence="2" id="KW-0805">Transcription regulation</keyword>
<dbReference type="EMBL" id="PDEA01000001">
    <property type="protein sequence ID" value="PEH90001.1"/>
    <property type="molecule type" value="Genomic_DNA"/>
</dbReference>
<dbReference type="InterPro" id="IPR000847">
    <property type="entry name" value="LysR_HTH_N"/>
</dbReference>
<organism evidence="6 7">
    <name type="scientific">Comamonas terrigena</name>
    <dbReference type="NCBI Taxonomy" id="32013"/>
    <lineage>
        <taxon>Bacteria</taxon>
        <taxon>Pseudomonadati</taxon>
        <taxon>Pseudomonadota</taxon>
        <taxon>Betaproteobacteria</taxon>
        <taxon>Burkholderiales</taxon>
        <taxon>Comamonadaceae</taxon>
        <taxon>Comamonas</taxon>
    </lineage>
</organism>
<evidence type="ECO:0000313" key="7">
    <source>
        <dbReference type="Proteomes" id="UP000220246"/>
    </source>
</evidence>
<gene>
    <name evidence="6" type="ORF">CRM82_16640</name>
</gene>
<dbReference type="PANTHER" id="PTHR30537">
    <property type="entry name" value="HTH-TYPE TRANSCRIPTIONAL REGULATOR"/>
    <property type="match status" value="1"/>
</dbReference>
<dbReference type="FunFam" id="1.10.10.10:FF:000001">
    <property type="entry name" value="LysR family transcriptional regulator"/>
    <property type="match status" value="1"/>
</dbReference>
<dbReference type="InterPro" id="IPR036388">
    <property type="entry name" value="WH-like_DNA-bd_sf"/>
</dbReference>
<comment type="similarity">
    <text evidence="1">Belongs to the LysR transcriptional regulatory family.</text>
</comment>
<keyword evidence="7" id="KW-1185">Reference proteome</keyword>
<proteinExistence type="inferred from homology"/>
<evidence type="ECO:0000259" key="5">
    <source>
        <dbReference type="PROSITE" id="PS50931"/>
    </source>
</evidence>
<dbReference type="GO" id="GO:0006351">
    <property type="term" value="P:DNA-templated transcription"/>
    <property type="evidence" value="ECO:0007669"/>
    <property type="project" value="TreeGrafter"/>
</dbReference>
<evidence type="ECO:0000313" key="6">
    <source>
        <dbReference type="EMBL" id="PEH90001.1"/>
    </source>
</evidence>
<dbReference type="GeneID" id="80802245"/>
<evidence type="ECO:0000256" key="4">
    <source>
        <dbReference type="ARBA" id="ARBA00023163"/>
    </source>
</evidence>
<dbReference type="STRING" id="1219032.GCA_001515545_00685"/>
<dbReference type="Proteomes" id="UP000220246">
    <property type="component" value="Unassembled WGS sequence"/>
</dbReference>
<dbReference type="PRINTS" id="PR00039">
    <property type="entry name" value="HTHLYSR"/>
</dbReference>
<name>A0A2A7UXV1_COMTR</name>
<protein>
    <submittedName>
        <fullName evidence="6">LysR family transcriptional regulator</fullName>
    </submittedName>
</protein>
<dbReference type="PROSITE" id="PS50931">
    <property type="entry name" value="HTH_LYSR"/>
    <property type="match status" value="1"/>
</dbReference>
<dbReference type="Gene3D" id="3.40.190.10">
    <property type="entry name" value="Periplasmic binding protein-like II"/>
    <property type="match status" value="2"/>
</dbReference>
<keyword evidence="4" id="KW-0804">Transcription</keyword>
<dbReference type="OrthoDB" id="8793030at2"/>
<dbReference type="AlphaFoldDB" id="A0A2A7UXV1"/>
<dbReference type="GO" id="GO:0043565">
    <property type="term" value="F:sequence-specific DNA binding"/>
    <property type="evidence" value="ECO:0007669"/>
    <property type="project" value="TreeGrafter"/>
</dbReference>
<keyword evidence="3" id="KW-0238">DNA-binding</keyword>
<dbReference type="GO" id="GO:0003700">
    <property type="term" value="F:DNA-binding transcription factor activity"/>
    <property type="evidence" value="ECO:0007669"/>
    <property type="project" value="InterPro"/>
</dbReference>
<dbReference type="CDD" id="cd08432">
    <property type="entry name" value="PBP2_GcdR_TrpI_HvrB_AmpR_like"/>
    <property type="match status" value="1"/>
</dbReference>
<dbReference type="InterPro" id="IPR005119">
    <property type="entry name" value="LysR_subst-bd"/>
</dbReference>
<evidence type="ECO:0000256" key="3">
    <source>
        <dbReference type="ARBA" id="ARBA00023125"/>
    </source>
</evidence>
<dbReference type="Gene3D" id="1.10.10.10">
    <property type="entry name" value="Winged helix-like DNA-binding domain superfamily/Winged helix DNA-binding domain"/>
    <property type="match status" value="1"/>
</dbReference>
<reference evidence="7" key="1">
    <citation type="submission" date="2017-09" db="EMBL/GenBank/DDBJ databases">
        <title>FDA dAtabase for Regulatory Grade micrObial Sequences (FDA-ARGOS): Supporting development and validation of Infectious Disease Dx tests.</title>
        <authorList>
            <person name="Minogue T."/>
            <person name="Wolcott M."/>
            <person name="Wasieloski L."/>
            <person name="Aguilar W."/>
            <person name="Moore D."/>
            <person name="Tallon L."/>
            <person name="Sadzewicz L."/>
            <person name="Ott S."/>
            <person name="Zhao X."/>
            <person name="Nagaraj S."/>
            <person name="Vavikolanu K."/>
            <person name="Aluvathingal J."/>
            <person name="Nadendla S."/>
            <person name="Sichtig H."/>
        </authorList>
    </citation>
    <scope>NUCLEOTIDE SEQUENCE [LARGE SCALE GENOMIC DNA]</scope>
    <source>
        <strain evidence="7">FDAARGOS_394</strain>
    </source>
</reference>
<dbReference type="InterPro" id="IPR058163">
    <property type="entry name" value="LysR-type_TF_proteobact-type"/>
</dbReference>
<dbReference type="Pfam" id="PF00126">
    <property type="entry name" value="HTH_1"/>
    <property type="match status" value="1"/>
</dbReference>
<dbReference type="PANTHER" id="PTHR30537:SF74">
    <property type="entry name" value="HTH-TYPE TRANSCRIPTIONAL REGULATOR TRPI"/>
    <property type="match status" value="1"/>
</dbReference>
<accession>A0A2A7UXV1</accession>
<evidence type="ECO:0000256" key="1">
    <source>
        <dbReference type="ARBA" id="ARBA00009437"/>
    </source>
</evidence>
<comment type="caution">
    <text evidence="6">The sequence shown here is derived from an EMBL/GenBank/DDBJ whole genome shotgun (WGS) entry which is preliminary data.</text>
</comment>
<dbReference type="Pfam" id="PF03466">
    <property type="entry name" value="LysR_substrate"/>
    <property type="match status" value="1"/>
</dbReference>
<dbReference type="SUPFAM" id="SSF53850">
    <property type="entry name" value="Periplasmic binding protein-like II"/>
    <property type="match status" value="1"/>
</dbReference>
<feature type="domain" description="HTH lysR-type" evidence="5">
    <location>
        <begin position="5"/>
        <end position="62"/>
    </location>
</feature>
<evidence type="ECO:0000256" key="2">
    <source>
        <dbReference type="ARBA" id="ARBA00023015"/>
    </source>
</evidence>
<dbReference type="RefSeq" id="WP_066533507.1">
    <property type="nucleotide sequence ID" value="NZ_PDEA01000001.1"/>
</dbReference>
<dbReference type="SUPFAM" id="SSF46785">
    <property type="entry name" value="Winged helix' DNA-binding domain"/>
    <property type="match status" value="1"/>
</dbReference>
<dbReference type="InterPro" id="IPR036390">
    <property type="entry name" value="WH_DNA-bd_sf"/>
</dbReference>